<comment type="caution">
    <text evidence="2">The sequence shown here is derived from an EMBL/GenBank/DDBJ whole genome shotgun (WGS) entry which is preliminary data.</text>
</comment>
<feature type="domain" description="N-acetyltransferase" evidence="1">
    <location>
        <begin position="41"/>
        <end position="158"/>
    </location>
</feature>
<dbReference type="InterPro" id="IPR020036">
    <property type="entry name" value="PseH"/>
</dbReference>
<protein>
    <recommendedName>
        <fullName evidence="1">N-acetyltransferase domain-containing protein</fullName>
    </recommendedName>
</protein>
<reference evidence="2 3" key="1">
    <citation type="submission" date="2020-05" db="EMBL/GenBank/DDBJ databases">
        <title>Bremerella alba sp. nov., a novel planctomycete isolated from the surface of the macroalga Fucus spiralis.</title>
        <authorList>
            <person name="Godinho O."/>
            <person name="Botelho R."/>
            <person name="Albuquerque L."/>
            <person name="Wiegand S."/>
            <person name="Da Costa M.S."/>
            <person name="Lobo-Da-Cunha A."/>
            <person name="Jogler C."/>
            <person name="Lage O.M."/>
        </authorList>
    </citation>
    <scope>NUCLEOTIDE SEQUENCE [LARGE SCALE GENOMIC DNA]</scope>
    <source>
        <strain evidence="2 3">FF15</strain>
    </source>
</reference>
<dbReference type="Gene3D" id="3.40.630.30">
    <property type="match status" value="1"/>
</dbReference>
<dbReference type="NCBIfam" id="TIGR03585">
    <property type="entry name" value="PseH"/>
    <property type="match status" value="1"/>
</dbReference>
<proteinExistence type="predicted"/>
<evidence type="ECO:0000259" key="1">
    <source>
        <dbReference type="Pfam" id="PF13302"/>
    </source>
</evidence>
<dbReference type="InterPro" id="IPR000182">
    <property type="entry name" value="GNAT_dom"/>
</dbReference>
<keyword evidence="3" id="KW-1185">Reference proteome</keyword>
<evidence type="ECO:0000313" key="2">
    <source>
        <dbReference type="EMBL" id="MBA2112921.1"/>
    </source>
</evidence>
<dbReference type="GO" id="GO:0016747">
    <property type="term" value="F:acyltransferase activity, transferring groups other than amino-acyl groups"/>
    <property type="evidence" value="ECO:0007669"/>
    <property type="project" value="InterPro"/>
</dbReference>
<dbReference type="AlphaFoldDB" id="A0A7V8V122"/>
<organism evidence="2 3">
    <name type="scientific">Bremerella alba</name>
    <dbReference type="NCBI Taxonomy" id="980252"/>
    <lineage>
        <taxon>Bacteria</taxon>
        <taxon>Pseudomonadati</taxon>
        <taxon>Planctomycetota</taxon>
        <taxon>Planctomycetia</taxon>
        <taxon>Pirellulales</taxon>
        <taxon>Pirellulaceae</taxon>
        <taxon>Bremerella</taxon>
    </lineage>
</organism>
<dbReference type="SUPFAM" id="SSF55729">
    <property type="entry name" value="Acyl-CoA N-acyltransferases (Nat)"/>
    <property type="match status" value="1"/>
</dbReference>
<dbReference type="EMBL" id="JABRWO010000001">
    <property type="protein sequence ID" value="MBA2112921.1"/>
    <property type="molecule type" value="Genomic_DNA"/>
</dbReference>
<evidence type="ECO:0000313" key="3">
    <source>
        <dbReference type="Proteomes" id="UP000551616"/>
    </source>
</evidence>
<dbReference type="InterPro" id="IPR016181">
    <property type="entry name" value="Acyl_CoA_acyltransferase"/>
</dbReference>
<name>A0A7V8V122_9BACT</name>
<sequence length="214" mass="24554">MVKCRFEIGIDELMTSSTPRSIELVPLLQIVPETQDKVRHIRNEQGVRIWMFSDHIITESEHRAWLEGLQSNSKQIVFAILDDNQAPLGVVSINALDRVHLKSDWAFYLTGDSRGGMGAVIEFAFIDFAFQVLGLEKLNCEVLEGNNAVVTLHKKFAFAEEGFRRSNIKRDGERLGVHLLGLQQNEWNANKNLIYDKYKSLFDRFKVTIRWTSS</sequence>
<accession>A0A7V8V122</accession>
<dbReference type="Proteomes" id="UP000551616">
    <property type="component" value="Unassembled WGS sequence"/>
</dbReference>
<dbReference type="Pfam" id="PF13302">
    <property type="entry name" value="Acetyltransf_3"/>
    <property type="match status" value="1"/>
</dbReference>
<gene>
    <name evidence="2" type="ORF">HOV93_00620</name>
</gene>